<organism evidence="1 2">
    <name type="scientific">Candidatus Sediminicultor quintus</name>
    <dbReference type="NCBI Taxonomy" id="1797291"/>
    <lineage>
        <taxon>Bacteria</taxon>
        <taxon>Pseudomonadati</taxon>
        <taxon>Atribacterota</taxon>
        <taxon>Candidatus Phoenicimicrobiia</taxon>
        <taxon>Candidatus Pheonicimicrobiales</taxon>
        <taxon>Candidatus Phoenicimicrobiaceae</taxon>
        <taxon>Candidatus Sediminicultor</taxon>
    </lineage>
</organism>
<dbReference type="Proteomes" id="UP000177701">
    <property type="component" value="Unassembled WGS sequence"/>
</dbReference>
<dbReference type="AlphaFoldDB" id="A0A1F5AFW1"/>
<accession>A0A1F5AFW1</accession>
<sequence>MIDYLIYYYKQGTEPFRSLSVLPDEEVIKIMEELCDDTLFGARFKDPIQYMRNRRQTEQWVREEFMAKGGQPQEAYPIPMVLGASKWMVKQAPDPDAHGEIRIPLSVFTEYDVSFTYPDSMISLWFGREKPKEYYLPDYHGKVFTLSEILSIVGEKGLPEEDWETNLPSDLAPYIEAQVWNHKLLERYKQ</sequence>
<gene>
    <name evidence="1" type="ORF">A2V47_00395</name>
</gene>
<dbReference type="EMBL" id="MEYH01000007">
    <property type="protein sequence ID" value="OGD17369.1"/>
    <property type="molecule type" value="Genomic_DNA"/>
</dbReference>
<reference evidence="1 2" key="1">
    <citation type="journal article" date="2016" name="Nat. Commun.">
        <title>Thousands of microbial genomes shed light on interconnected biogeochemical processes in an aquifer system.</title>
        <authorList>
            <person name="Anantharaman K."/>
            <person name="Brown C.T."/>
            <person name="Hug L.A."/>
            <person name="Sharon I."/>
            <person name="Castelle C.J."/>
            <person name="Probst A.J."/>
            <person name="Thomas B.C."/>
            <person name="Singh A."/>
            <person name="Wilkins M.J."/>
            <person name="Karaoz U."/>
            <person name="Brodie E.L."/>
            <person name="Williams K.H."/>
            <person name="Hubbard S.S."/>
            <person name="Banfield J.F."/>
        </authorList>
    </citation>
    <scope>NUCLEOTIDE SEQUENCE [LARGE SCALE GENOMIC DNA]</scope>
</reference>
<name>A0A1F5AFW1_9BACT</name>
<dbReference type="STRING" id="1797291.A2V47_00395"/>
<evidence type="ECO:0000313" key="2">
    <source>
        <dbReference type="Proteomes" id="UP000177701"/>
    </source>
</evidence>
<comment type="caution">
    <text evidence="1">The sequence shown here is derived from an EMBL/GenBank/DDBJ whole genome shotgun (WGS) entry which is preliminary data.</text>
</comment>
<protein>
    <submittedName>
        <fullName evidence="1">Uncharacterized protein</fullName>
    </submittedName>
</protein>
<proteinExistence type="predicted"/>
<evidence type="ECO:0000313" key="1">
    <source>
        <dbReference type="EMBL" id="OGD17369.1"/>
    </source>
</evidence>